<dbReference type="EMBL" id="JAJSOW010000100">
    <property type="protein sequence ID" value="KAI9185125.1"/>
    <property type="molecule type" value="Genomic_DNA"/>
</dbReference>
<evidence type="ECO:0000313" key="3">
    <source>
        <dbReference type="EMBL" id="KAI9185125.1"/>
    </source>
</evidence>
<name>A0AAD5J2T7_ACENE</name>
<organism evidence="3 4">
    <name type="scientific">Acer negundo</name>
    <name type="common">Box elder</name>
    <dbReference type="NCBI Taxonomy" id="4023"/>
    <lineage>
        <taxon>Eukaryota</taxon>
        <taxon>Viridiplantae</taxon>
        <taxon>Streptophyta</taxon>
        <taxon>Embryophyta</taxon>
        <taxon>Tracheophyta</taxon>
        <taxon>Spermatophyta</taxon>
        <taxon>Magnoliopsida</taxon>
        <taxon>eudicotyledons</taxon>
        <taxon>Gunneridae</taxon>
        <taxon>Pentapetalae</taxon>
        <taxon>rosids</taxon>
        <taxon>malvids</taxon>
        <taxon>Sapindales</taxon>
        <taxon>Sapindaceae</taxon>
        <taxon>Hippocastanoideae</taxon>
        <taxon>Acereae</taxon>
        <taxon>Acer</taxon>
    </lineage>
</organism>
<reference evidence="3" key="2">
    <citation type="submission" date="2023-02" db="EMBL/GenBank/DDBJ databases">
        <authorList>
            <person name="Swenson N.G."/>
            <person name="Wegrzyn J.L."/>
            <person name="Mcevoy S.L."/>
        </authorList>
    </citation>
    <scope>NUCLEOTIDE SEQUENCE</scope>
    <source>
        <strain evidence="3">91603</strain>
        <tissue evidence="3">Leaf</tissue>
    </source>
</reference>
<feature type="compositionally biased region" description="Basic and acidic residues" evidence="1">
    <location>
        <begin position="366"/>
        <end position="393"/>
    </location>
</feature>
<accession>A0AAD5J2T7</accession>
<comment type="caution">
    <text evidence="3">The sequence shown here is derived from an EMBL/GenBank/DDBJ whole genome shotgun (WGS) entry which is preliminary data.</text>
</comment>
<reference evidence="3" key="1">
    <citation type="journal article" date="2022" name="Plant J.">
        <title>Strategies of tolerance reflected in two North American maple genomes.</title>
        <authorList>
            <person name="McEvoy S.L."/>
            <person name="Sezen U.U."/>
            <person name="Trouern-Trend A."/>
            <person name="McMahon S.M."/>
            <person name="Schaberg P.G."/>
            <person name="Yang J."/>
            <person name="Wegrzyn J.L."/>
            <person name="Swenson N.G."/>
        </authorList>
    </citation>
    <scope>NUCLEOTIDE SEQUENCE</scope>
    <source>
        <strain evidence="3">91603</strain>
    </source>
</reference>
<dbReference type="PANTHER" id="PTHR48449">
    <property type="entry name" value="DUF1985 DOMAIN-CONTAINING PROTEIN"/>
    <property type="match status" value="1"/>
</dbReference>
<sequence>MKSLDKNILFFLELTQPMKKSLPCKKKSLTGHNLTAIALSKHNMKFSAGIVHRLLNRELHHDGPEDVMRFLLGKHSVRFSKVEFCLIIGLKLGQFPDMSTYDVVQNGIHQRYFEGRDEVEFREPRAVVRTGGFAGQYDVVKLCLLYMLNLILMGLDEREKVPLWQFRLIENLDAFDVFPWGAHMYRRSISGFKHAMDGRWERLWDPQGNELSTRILKWELSQRPRGDKLDSIERMFARVKLVLTPVELAERYYEGIEEGGSLYDADADVEHRTTVEPNDTEGPYSRSSDIEYPYSGPSDIDGSDVEDRSRSPVRHRRDCRYTELLDAFRKLRGEVQRNEKKRDQQHQELLDLIWGFQGSTVQTPTEGRRSDDPSIDDRSIDDQDRHFSDRDWTGSHQDGADLQSRRQLHLSTQTMSDEQGLGVTPREEVTGGTDDIETTHMEIEQVPHKVLLDSFFIPRTWDRVPPHCAPLWMILVQAIPPFFPWG</sequence>
<dbReference type="PANTHER" id="PTHR48449:SF1">
    <property type="entry name" value="DUF1985 DOMAIN-CONTAINING PROTEIN"/>
    <property type="match status" value="1"/>
</dbReference>
<evidence type="ECO:0000256" key="1">
    <source>
        <dbReference type="SAM" id="MobiDB-lite"/>
    </source>
</evidence>
<evidence type="ECO:0000259" key="2">
    <source>
        <dbReference type="Pfam" id="PF09331"/>
    </source>
</evidence>
<feature type="region of interest" description="Disordered" evidence="1">
    <location>
        <begin position="274"/>
        <end position="314"/>
    </location>
</feature>
<proteinExistence type="predicted"/>
<dbReference type="AlphaFoldDB" id="A0AAD5J2T7"/>
<evidence type="ECO:0000313" key="4">
    <source>
        <dbReference type="Proteomes" id="UP001064489"/>
    </source>
</evidence>
<protein>
    <recommendedName>
        <fullName evidence="2">DUF1985 domain-containing protein</fullName>
    </recommendedName>
</protein>
<dbReference type="InterPro" id="IPR015410">
    <property type="entry name" value="DUF1985"/>
</dbReference>
<feature type="region of interest" description="Disordered" evidence="1">
    <location>
        <begin position="360"/>
        <end position="433"/>
    </location>
</feature>
<gene>
    <name evidence="3" type="ORF">LWI28_004402</name>
</gene>
<dbReference type="Pfam" id="PF09331">
    <property type="entry name" value="DUF1985"/>
    <property type="match status" value="1"/>
</dbReference>
<dbReference type="Proteomes" id="UP001064489">
    <property type="component" value="Chromosome 3"/>
</dbReference>
<feature type="domain" description="DUF1985" evidence="2">
    <location>
        <begin position="56"/>
        <end position="185"/>
    </location>
</feature>
<keyword evidence="4" id="KW-1185">Reference proteome</keyword>